<dbReference type="SUPFAM" id="SSF46955">
    <property type="entry name" value="Putative DNA-binding domain"/>
    <property type="match status" value="1"/>
</dbReference>
<name>A0A6V8SEB3_9CLOT</name>
<accession>A0A6V8SEB3</accession>
<evidence type="ECO:0000259" key="1">
    <source>
        <dbReference type="Pfam" id="PF13411"/>
    </source>
</evidence>
<feature type="domain" description="HTH merR-type" evidence="1">
    <location>
        <begin position="28"/>
        <end position="94"/>
    </location>
</feature>
<proteinExistence type="predicted"/>
<reference evidence="2 3" key="1">
    <citation type="submission" date="2020-07" db="EMBL/GenBank/DDBJ databases">
        <title>A new beta-1,3-glucan-decomposing anaerobic bacterium isolated from anoxic soil subjected to biological soil disinfestation.</title>
        <authorList>
            <person name="Ueki A."/>
            <person name="Tonouchi A."/>
        </authorList>
    </citation>
    <scope>NUCLEOTIDE SEQUENCE [LARGE SCALE GENOMIC DNA]</scope>
    <source>
        <strain evidence="2 3">TW1</strain>
    </source>
</reference>
<sequence>MDNKDKYIDGQKIDYKIQNKKRGEILYYSIDQVADLLKEDISNIKYYTNIFDDLLKIEIVHKELRYTNKDVDKLELLIKLKNRGMTLKEIEDYYSKLPLDETEVEYSESNLLSVEDLIVSIKQEQQIQLDNFKTEFIKDIQNANSLILQNITSSIIEAQNKSLNEFKQTLQTQIEQYLHSKLEDFNEINKGLHDNLLTNISDVISEKIHLKNNELKLHLQSNFDKFSKSSSDGNESLIKEVKDFKRVMQDAYYTQYEIEMSTNNETGFLGKLLQSIKAK</sequence>
<dbReference type="AlphaFoldDB" id="A0A6V8SEB3"/>
<dbReference type="GO" id="GO:0003677">
    <property type="term" value="F:DNA binding"/>
    <property type="evidence" value="ECO:0007669"/>
    <property type="project" value="InterPro"/>
</dbReference>
<protein>
    <recommendedName>
        <fullName evidence="1">HTH merR-type domain-containing protein</fullName>
    </recommendedName>
</protein>
<dbReference type="EMBL" id="BLZR01000001">
    <property type="protein sequence ID" value="GFP75579.1"/>
    <property type="molecule type" value="Genomic_DNA"/>
</dbReference>
<dbReference type="Gene3D" id="1.10.1660.10">
    <property type="match status" value="1"/>
</dbReference>
<dbReference type="Pfam" id="PF13411">
    <property type="entry name" value="MerR_1"/>
    <property type="match status" value="1"/>
</dbReference>
<dbReference type="Proteomes" id="UP000580568">
    <property type="component" value="Unassembled WGS sequence"/>
</dbReference>
<evidence type="ECO:0000313" key="3">
    <source>
        <dbReference type="Proteomes" id="UP000580568"/>
    </source>
</evidence>
<dbReference type="InterPro" id="IPR009061">
    <property type="entry name" value="DNA-bd_dom_put_sf"/>
</dbReference>
<evidence type="ECO:0000313" key="2">
    <source>
        <dbReference type="EMBL" id="GFP75579.1"/>
    </source>
</evidence>
<gene>
    <name evidence="2" type="ORF">bsdtw1_01665</name>
</gene>
<dbReference type="RefSeq" id="WP_183277075.1">
    <property type="nucleotide sequence ID" value="NZ_BLZR01000001.1"/>
</dbReference>
<organism evidence="2 3">
    <name type="scientific">Clostridium fungisolvens</name>
    <dbReference type="NCBI Taxonomy" id="1604897"/>
    <lineage>
        <taxon>Bacteria</taxon>
        <taxon>Bacillati</taxon>
        <taxon>Bacillota</taxon>
        <taxon>Clostridia</taxon>
        <taxon>Eubacteriales</taxon>
        <taxon>Clostridiaceae</taxon>
        <taxon>Clostridium</taxon>
    </lineage>
</organism>
<dbReference type="InterPro" id="IPR000551">
    <property type="entry name" value="MerR-type_HTH_dom"/>
</dbReference>
<dbReference type="GO" id="GO:0006355">
    <property type="term" value="P:regulation of DNA-templated transcription"/>
    <property type="evidence" value="ECO:0007669"/>
    <property type="project" value="InterPro"/>
</dbReference>
<keyword evidence="3" id="KW-1185">Reference proteome</keyword>
<comment type="caution">
    <text evidence="2">The sequence shown here is derived from an EMBL/GenBank/DDBJ whole genome shotgun (WGS) entry which is preliminary data.</text>
</comment>